<feature type="transmembrane region" description="Helical" evidence="9">
    <location>
        <begin position="290"/>
        <end position="312"/>
    </location>
</feature>
<evidence type="ECO:0000256" key="4">
    <source>
        <dbReference type="ARBA" id="ARBA00022519"/>
    </source>
</evidence>
<evidence type="ECO:0000256" key="5">
    <source>
        <dbReference type="ARBA" id="ARBA00022692"/>
    </source>
</evidence>
<dbReference type="InterPro" id="IPR007272">
    <property type="entry name" value="Sulf_transp_TsuA/YedE"/>
</dbReference>
<keyword evidence="11" id="KW-1185">Reference proteome</keyword>
<accession>A0A1V2H6I2</accession>
<protein>
    <submittedName>
        <fullName evidence="10">Uncharacterized protein</fullName>
    </submittedName>
</protein>
<evidence type="ECO:0000256" key="8">
    <source>
        <dbReference type="ARBA" id="ARBA00035655"/>
    </source>
</evidence>
<keyword evidence="6 9" id="KW-1133">Transmembrane helix</keyword>
<reference evidence="10 11" key="1">
    <citation type="submission" date="2016-10" db="EMBL/GenBank/DDBJ databases">
        <title>Draft Genome sequence of Roseomonas sp. strain M3.</title>
        <authorList>
            <person name="Subhash Y."/>
            <person name="Lee S."/>
        </authorList>
    </citation>
    <scope>NUCLEOTIDE SEQUENCE [LARGE SCALE GENOMIC DNA]</scope>
    <source>
        <strain evidence="10 11">M3</strain>
    </source>
</reference>
<comment type="caution">
    <text evidence="10">The sequence shown here is derived from an EMBL/GenBank/DDBJ whole genome shotgun (WGS) entry which is preliminary data.</text>
</comment>
<feature type="transmembrane region" description="Helical" evidence="9">
    <location>
        <begin position="354"/>
        <end position="373"/>
    </location>
</feature>
<evidence type="ECO:0000313" key="11">
    <source>
        <dbReference type="Proteomes" id="UP000188879"/>
    </source>
</evidence>
<comment type="subcellular location">
    <subcellularLocation>
        <location evidence="1">Cell inner membrane</location>
        <topology evidence="1">Multi-pass membrane protein</topology>
    </subcellularLocation>
</comment>
<feature type="transmembrane region" description="Helical" evidence="9">
    <location>
        <begin position="175"/>
        <end position="196"/>
    </location>
</feature>
<keyword evidence="4" id="KW-0997">Cell inner membrane</keyword>
<feature type="transmembrane region" description="Helical" evidence="9">
    <location>
        <begin position="324"/>
        <end position="348"/>
    </location>
</feature>
<evidence type="ECO:0000256" key="3">
    <source>
        <dbReference type="ARBA" id="ARBA00022475"/>
    </source>
</evidence>
<feature type="transmembrane region" description="Helical" evidence="9">
    <location>
        <begin position="103"/>
        <end position="125"/>
    </location>
</feature>
<dbReference type="GO" id="GO:0005886">
    <property type="term" value="C:plasma membrane"/>
    <property type="evidence" value="ECO:0007669"/>
    <property type="project" value="UniProtKB-SubCell"/>
</dbReference>
<dbReference type="AlphaFoldDB" id="A0A1V2H6I2"/>
<evidence type="ECO:0000256" key="7">
    <source>
        <dbReference type="ARBA" id="ARBA00023136"/>
    </source>
</evidence>
<feature type="transmembrane region" description="Helical" evidence="9">
    <location>
        <begin position="223"/>
        <end position="241"/>
    </location>
</feature>
<gene>
    <name evidence="10" type="ORF">BKE38_04170</name>
</gene>
<dbReference type="Proteomes" id="UP000188879">
    <property type="component" value="Unassembled WGS sequence"/>
</dbReference>
<dbReference type="Pfam" id="PF04143">
    <property type="entry name" value="Sulf_transp"/>
    <property type="match status" value="1"/>
</dbReference>
<name>A0A1V2H6I2_9PROT</name>
<evidence type="ECO:0000256" key="9">
    <source>
        <dbReference type="SAM" id="Phobius"/>
    </source>
</evidence>
<dbReference type="PANTHER" id="PTHR30574:SF1">
    <property type="entry name" value="SULPHUR TRANSPORT DOMAIN-CONTAINING PROTEIN"/>
    <property type="match status" value="1"/>
</dbReference>
<keyword evidence="7 9" id="KW-0472">Membrane</keyword>
<dbReference type="PANTHER" id="PTHR30574">
    <property type="entry name" value="INNER MEMBRANE PROTEIN YEDE"/>
    <property type="match status" value="1"/>
</dbReference>
<evidence type="ECO:0000256" key="2">
    <source>
        <dbReference type="ARBA" id="ARBA00022448"/>
    </source>
</evidence>
<sequence length="381" mass="38354">MLGLAAGLAGLAAIWWFLVRGGTGPLTALILGGLGGLAMQRGRFCLLCLTRDFVRGGDPRGLLAVLAALATGLLGYLVVLTNWLPNPAGPGLPPDAHVGPVSWVLVVAGLSFGTGMVLSGACIAGHLYRLGEGSSRAPVSLLGAATGFGLGFATWPSLYDTTLREAPVVWLPHHLGYTGSAALALALLAAAAWPLLRRLPARPARAAAPDAATLLRAVFVQRWPAWSGGVLVGLLGAVAYLRDEPLGVTAALGGAARWVGTAQGWLPARIGGLDGFAGCATAPDAVGGNLVFVLGLVAASLAAASLAGQFSLARSSARQQLQSLAGGVLMGWGAMTALGCTIGVLLSGVMAGALSGWVFGAAVLAAVWGGLWLTRPRTGQA</sequence>
<comment type="similarity">
    <text evidence="8">Belongs to the TsuA/YedE (TC 9.B.102) family.</text>
</comment>
<feature type="transmembrane region" description="Helical" evidence="9">
    <location>
        <begin position="137"/>
        <end position="155"/>
    </location>
</feature>
<dbReference type="EMBL" id="MLCO01000026">
    <property type="protein sequence ID" value="ONG57357.1"/>
    <property type="molecule type" value="Genomic_DNA"/>
</dbReference>
<organism evidence="10 11">
    <name type="scientific">Teichococcus deserti</name>
    <dbReference type="NCBI Taxonomy" id="1817963"/>
    <lineage>
        <taxon>Bacteria</taxon>
        <taxon>Pseudomonadati</taxon>
        <taxon>Pseudomonadota</taxon>
        <taxon>Alphaproteobacteria</taxon>
        <taxon>Acetobacterales</taxon>
        <taxon>Roseomonadaceae</taxon>
        <taxon>Roseomonas</taxon>
    </lineage>
</organism>
<feature type="transmembrane region" description="Helical" evidence="9">
    <location>
        <begin position="61"/>
        <end position="83"/>
    </location>
</feature>
<proteinExistence type="inferred from homology"/>
<evidence type="ECO:0000256" key="6">
    <source>
        <dbReference type="ARBA" id="ARBA00022989"/>
    </source>
</evidence>
<evidence type="ECO:0000256" key="1">
    <source>
        <dbReference type="ARBA" id="ARBA00004429"/>
    </source>
</evidence>
<keyword evidence="3" id="KW-1003">Cell membrane</keyword>
<keyword evidence="2" id="KW-0813">Transport</keyword>
<keyword evidence="5 9" id="KW-0812">Transmembrane</keyword>
<evidence type="ECO:0000313" key="10">
    <source>
        <dbReference type="EMBL" id="ONG57357.1"/>
    </source>
</evidence>